<gene>
    <name evidence="3" type="ORF">MFFC18_18810</name>
</gene>
<keyword evidence="1" id="KW-0812">Transmembrane</keyword>
<dbReference type="InterPro" id="IPR013974">
    <property type="entry name" value="SAF"/>
</dbReference>
<dbReference type="KEGG" id="mff:MFFC18_18810"/>
<feature type="domain" description="SAF" evidence="2">
    <location>
        <begin position="73"/>
        <end position="135"/>
    </location>
</feature>
<reference evidence="3 4" key="1">
    <citation type="submission" date="2019-08" db="EMBL/GenBank/DDBJ databases">
        <title>Deep-cultivation of Planctomycetes and their phenomic and genomic characterization uncovers novel biology.</title>
        <authorList>
            <person name="Wiegand S."/>
            <person name="Jogler M."/>
            <person name="Boedeker C."/>
            <person name="Pinto D."/>
            <person name="Vollmers J."/>
            <person name="Rivas-Marin E."/>
            <person name="Kohn T."/>
            <person name="Peeters S.H."/>
            <person name="Heuer A."/>
            <person name="Rast P."/>
            <person name="Oberbeckmann S."/>
            <person name="Bunk B."/>
            <person name="Jeske O."/>
            <person name="Meyerdierks A."/>
            <person name="Storesund J.E."/>
            <person name="Kallscheuer N."/>
            <person name="Luecker S."/>
            <person name="Lage O.M."/>
            <person name="Pohl T."/>
            <person name="Merkel B.J."/>
            <person name="Hornburger P."/>
            <person name="Mueller R.-W."/>
            <person name="Bruemmer F."/>
            <person name="Labrenz M."/>
            <person name="Spormann A.M."/>
            <person name="Op den Camp H."/>
            <person name="Overmann J."/>
            <person name="Amann R."/>
            <person name="Jetten M.S.M."/>
            <person name="Mascher T."/>
            <person name="Medema M.H."/>
            <person name="Devos D.P."/>
            <person name="Kaster A.-K."/>
            <person name="Ovreas L."/>
            <person name="Rohde M."/>
            <person name="Galperin M.Y."/>
            <person name="Jogler C."/>
        </authorList>
    </citation>
    <scope>NUCLEOTIDE SEQUENCE [LARGE SCALE GENOMIC DNA]</scope>
    <source>
        <strain evidence="3 4">FC18</strain>
    </source>
</reference>
<dbReference type="EMBL" id="CP042912">
    <property type="protein sequence ID" value="QEG22020.1"/>
    <property type="molecule type" value="Genomic_DNA"/>
</dbReference>
<keyword evidence="1" id="KW-1133">Transmembrane helix</keyword>
<dbReference type="Proteomes" id="UP000322214">
    <property type="component" value="Chromosome"/>
</dbReference>
<sequence length="243" mass="26946">MASWLVCRRMVVPPIISDSSFTNSHFQVRSVNADVIHLHGIPVRFSLRTILLAALLLPAACAWSYLYLFPQPIPVVVATGDLDRWTLVTSDDLELENWPASLAPTELPSEKNEVTGKYLRHRARRGMAISNSDFASLEEIIDFLTTRPKHGSNIITVDCGSDGDVFGMGPIAGDRVQVFHVKDGVKRIIAGNALVVRDYRRSADTPNNVYWSMGIELTDSESIDYIESKQDGKVDVQFVEEGG</sequence>
<evidence type="ECO:0000256" key="1">
    <source>
        <dbReference type="SAM" id="Phobius"/>
    </source>
</evidence>
<keyword evidence="4" id="KW-1185">Reference proteome</keyword>
<protein>
    <recommendedName>
        <fullName evidence="2">SAF domain-containing protein</fullName>
    </recommendedName>
</protein>
<keyword evidence="1" id="KW-0472">Membrane</keyword>
<evidence type="ECO:0000313" key="4">
    <source>
        <dbReference type="Proteomes" id="UP000322214"/>
    </source>
</evidence>
<evidence type="ECO:0000259" key="2">
    <source>
        <dbReference type="SMART" id="SM00858"/>
    </source>
</evidence>
<feature type="transmembrane region" description="Helical" evidence="1">
    <location>
        <begin position="50"/>
        <end position="69"/>
    </location>
</feature>
<dbReference type="AlphaFoldDB" id="A0A5B9PAQ4"/>
<name>A0A5B9PAQ4_9BACT</name>
<organism evidence="3 4">
    <name type="scientific">Mariniblastus fucicola</name>
    <dbReference type="NCBI Taxonomy" id="980251"/>
    <lineage>
        <taxon>Bacteria</taxon>
        <taxon>Pseudomonadati</taxon>
        <taxon>Planctomycetota</taxon>
        <taxon>Planctomycetia</taxon>
        <taxon>Pirellulales</taxon>
        <taxon>Pirellulaceae</taxon>
        <taxon>Mariniblastus</taxon>
    </lineage>
</organism>
<evidence type="ECO:0000313" key="3">
    <source>
        <dbReference type="EMBL" id="QEG22020.1"/>
    </source>
</evidence>
<dbReference type="SMART" id="SM00858">
    <property type="entry name" value="SAF"/>
    <property type="match status" value="1"/>
</dbReference>
<proteinExistence type="predicted"/>
<accession>A0A5B9PAQ4</accession>
<dbReference type="CDD" id="cd11614">
    <property type="entry name" value="SAF_CpaB_FlgA_like"/>
    <property type="match status" value="1"/>
</dbReference>
<dbReference type="Pfam" id="PF08666">
    <property type="entry name" value="SAF"/>
    <property type="match status" value="1"/>
</dbReference>